<dbReference type="OrthoDB" id="9805585at2"/>
<proteinExistence type="predicted"/>
<evidence type="ECO:0008006" key="3">
    <source>
        <dbReference type="Google" id="ProtNLM"/>
    </source>
</evidence>
<organism evidence="1 2">
    <name type="scientific">Aliiroseovarius crassostreae</name>
    <dbReference type="NCBI Taxonomy" id="154981"/>
    <lineage>
        <taxon>Bacteria</taxon>
        <taxon>Pseudomonadati</taxon>
        <taxon>Pseudomonadota</taxon>
        <taxon>Alphaproteobacteria</taxon>
        <taxon>Rhodobacterales</taxon>
        <taxon>Paracoccaceae</taxon>
        <taxon>Aliiroseovarius</taxon>
    </lineage>
</organism>
<dbReference type="AlphaFoldDB" id="A0A0P7IGC4"/>
<reference evidence="1 2" key="1">
    <citation type="submission" date="2015-09" db="EMBL/GenBank/DDBJ databases">
        <title>Draft genome sequence of Aliiroseovarius crassostreae CV919-312TSm, the causative agent of Roseovarius Oyster Disease (formerly Juvenile Oyster Disease).</title>
        <authorList>
            <person name="Kessner L."/>
            <person name="Spinard E."/>
            <person name="Nelson D."/>
        </authorList>
    </citation>
    <scope>NUCLEOTIDE SEQUENCE [LARGE SCALE GENOMIC DNA]</scope>
    <source>
        <strain evidence="1 2">CV919-312</strain>
    </source>
</reference>
<dbReference type="EMBL" id="LKBA01000008">
    <property type="protein sequence ID" value="KPN62894.1"/>
    <property type="molecule type" value="Genomic_DNA"/>
</dbReference>
<dbReference type="SUPFAM" id="SSF53335">
    <property type="entry name" value="S-adenosyl-L-methionine-dependent methyltransferases"/>
    <property type="match status" value="1"/>
</dbReference>
<dbReference type="Proteomes" id="UP000050471">
    <property type="component" value="Unassembled WGS sequence"/>
</dbReference>
<dbReference type="InterPro" id="IPR029063">
    <property type="entry name" value="SAM-dependent_MTases_sf"/>
</dbReference>
<name>A0A0P7IGC4_9RHOB</name>
<sequence>MSDLGLFLKQVVTKPGEVVAVAPSSRALAQRMAEAVPEGEGSVIELGAGTGKITSALLGAGVSLDDIHSFEINPVFCDHLEAEIPGLRVYRDRAEHLGRHGISNIKAVVSGLPLLSMDQETQMKIVGAAFENLRPGGLYIQFTYGPLPPIRKVVREELQLGWTRSQKIWGNMPPATSYTFYRRRVN</sequence>
<comment type="caution">
    <text evidence="1">The sequence shown here is derived from an EMBL/GenBank/DDBJ whole genome shotgun (WGS) entry which is preliminary data.</text>
</comment>
<evidence type="ECO:0000313" key="1">
    <source>
        <dbReference type="EMBL" id="KPN62894.1"/>
    </source>
</evidence>
<protein>
    <recommendedName>
        <fullName evidence="3">Methyltransferase type 12</fullName>
    </recommendedName>
</protein>
<dbReference type="STRING" id="154981.AKJ29_01750"/>
<dbReference type="CDD" id="cd02440">
    <property type="entry name" value="AdoMet_MTases"/>
    <property type="match status" value="1"/>
</dbReference>
<gene>
    <name evidence="1" type="ORF">AKJ29_01750</name>
</gene>
<accession>A0A0P7IGC4</accession>
<evidence type="ECO:0000313" key="2">
    <source>
        <dbReference type="Proteomes" id="UP000050471"/>
    </source>
</evidence>
<dbReference type="Gene3D" id="3.40.50.150">
    <property type="entry name" value="Vaccinia Virus protein VP39"/>
    <property type="match status" value="1"/>
</dbReference>
<dbReference type="RefSeq" id="WP_055190791.1">
    <property type="nucleotide sequence ID" value="NZ_FPBS01000070.1"/>
</dbReference>
<keyword evidence="2" id="KW-1185">Reference proteome</keyword>